<dbReference type="EC" id="2.7.1.24" evidence="5 6"/>
<evidence type="ECO:0000256" key="4">
    <source>
        <dbReference type="ARBA" id="ARBA00022993"/>
    </source>
</evidence>
<dbReference type="PANTHER" id="PTHR10695:SF46">
    <property type="entry name" value="BIFUNCTIONAL COENZYME A SYNTHASE-RELATED"/>
    <property type="match status" value="1"/>
</dbReference>
<comment type="similarity">
    <text evidence="1 5">Belongs to the CoaE family.</text>
</comment>
<evidence type="ECO:0000256" key="1">
    <source>
        <dbReference type="ARBA" id="ARBA00009018"/>
    </source>
</evidence>
<evidence type="ECO:0000256" key="2">
    <source>
        <dbReference type="ARBA" id="ARBA00022741"/>
    </source>
</evidence>
<dbReference type="Pfam" id="PF01121">
    <property type="entry name" value="CoaE"/>
    <property type="match status" value="1"/>
</dbReference>
<comment type="subcellular location">
    <subcellularLocation>
        <location evidence="5">Cytoplasm</location>
    </subcellularLocation>
</comment>
<dbReference type="GO" id="GO:0004140">
    <property type="term" value="F:dephospho-CoA kinase activity"/>
    <property type="evidence" value="ECO:0007669"/>
    <property type="project" value="UniProtKB-UniRule"/>
</dbReference>
<evidence type="ECO:0000313" key="7">
    <source>
        <dbReference type="EMBL" id="GAD58881.1"/>
    </source>
</evidence>
<dbReference type="PROSITE" id="PS51219">
    <property type="entry name" value="DPCK"/>
    <property type="match status" value="1"/>
</dbReference>
<keyword evidence="4 5" id="KW-0173">Coenzyme A biosynthesis</keyword>
<keyword evidence="8" id="KW-1185">Reference proteome</keyword>
<dbReference type="Proteomes" id="UP000016569">
    <property type="component" value="Unassembled WGS sequence"/>
</dbReference>
<gene>
    <name evidence="5" type="primary">coaE</name>
    <name evidence="7" type="ORF">MBEBAB_1131</name>
</gene>
<dbReference type="NCBIfam" id="TIGR00152">
    <property type="entry name" value="dephospho-CoA kinase"/>
    <property type="match status" value="1"/>
</dbReference>
<feature type="binding site" evidence="5">
    <location>
        <begin position="8"/>
        <end position="13"/>
    </location>
    <ligand>
        <name>ATP</name>
        <dbReference type="ChEBI" id="CHEBI:30616"/>
    </ligand>
</feature>
<comment type="catalytic activity">
    <reaction evidence="5">
        <text>3'-dephospho-CoA + ATP = ADP + CoA + H(+)</text>
        <dbReference type="Rhea" id="RHEA:18245"/>
        <dbReference type="ChEBI" id="CHEBI:15378"/>
        <dbReference type="ChEBI" id="CHEBI:30616"/>
        <dbReference type="ChEBI" id="CHEBI:57287"/>
        <dbReference type="ChEBI" id="CHEBI:57328"/>
        <dbReference type="ChEBI" id="CHEBI:456216"/>
        <dbReference type="EC" id="2.7.1.24"/>
    </reaction>
</comment>
<dbReference type="InterPro" id="IPR027417">
    <property type="entry name" value="P-loop_NTPase"/>
</dbReference>
<accession>A0A8E0KIL1</accession>
<name>A0A8E0KIL1_9CAUL</name>
<dbReference type="InterPro" id="IPR001977">
    <property type="entry name" value="Depp_CoAkinase"/>
</dbReference>
<dbReference type="AlphaFoldDB" id="A0A8E0KIL1"/>
<reference evidence="8" key="1">
    <citation type="journal article" date="2013" name="Genome Announc.">
        <title>Draft Genome Sequence of the Dimorphic Prosthecate Bacterium Brevundimonas abyssalis TAR-001T.</title>
        <authorList>
            <person name="Tsubouchi T."/>
            <person name="Nishi S."/>
            <person name="Usui K."/>
            <person name="Shimane Y."/>
            <person name="Takaki Y."/>
            <person name="Maruyama T."/>
            <person name="Hatada Y."/>
        </authorList>
    </citation>
    <scope>NUCLEOTIDE SEQUENCE [LARGE SCALE GENOMIC DNA]</scope>
    <source>
        <strain evidence="8">TAR-001</strain>
    </source>
</reference>
<dbReference type="GO" id="GO:0005524">
    <property type="term" value="F:ATP binding"/>
    <property type="evidence" value="ECO:0007669"/>
    <property type="project" value="UniProtKB-UniRule"/>
</dbReference>
<dbReference type="EMBL" id="BATC01000013">
    <property type="protein sequence ID" value="GAD58881.1"/>
    <property type="molecule type" value="Genomic_DNA"/>
</dbReference>
<keyword evidence="2 5" id="KW-0547">Nucleotide-binding</keyword>
<proteinExistence type="inferred from homology"/>
<dbReference type="Gene3D" id="3.40.50.300">
    <property type="entry name" value="P-loop containing nucleotide triphosphate hydrolases"/>
    <property type="match status" value="1"/>
</dbReference>
<evidence type="ECO:0000313" key="8">
    <source>
        <dbReference type="Proteomes" id="UP000016569"/>
    </source>
</evidence>
<keyword evidence="5" id="KW-0963">Cytoplasm</keyword>
<dbReference type="UniPathway" id="UPA00241">
    <property type="reaction ID" value="UER00356"/>
</dbReference>
<dbReference type="PANTHER" id="PTHR10695">
    <property type="entry name" value="DEPHOSPHO-COA KINASE-RELATED"/>
    <property type="match status" value="1"/>
</dbReference>
<dbReference type="GO" id="GO:0005737">
    <property type="term" value="C:cytoplasm"/>
    <property type="evidence" value="ECO:0007669"/>
    <property type="project" value="UniProtKB-SubCell"/>
</dbReference>
<keyword evidence="3 5" id="KW-0067">ATP-binding</keyword>
<evidence type="ECO:0000256" key="6">
    <source>
        <dbReference type="NCBIfam" id="TIGR00152"/>
    </source>
</evidence>
<comment type="caution">
    <text evidence="7">The sequence shown here is derived from an EMBL/GenBank/DDBJ whole genome shotgun (WGS) entry which is preliminary data.</text>
</comment>
<comment type="pathway">
    <text evidence="5">Cofactor biosynthesis; coenzyme A biosynthesis; CoA from (R)-pantothenate: step 5/5.</text>
</comment>
<dbReference type="CDD" id="cd02022">
    <property type="entry name" value="DPCK"/>
    <property type="match status" value="1"/>
</dbReference>
<keyword evidence="5 7" id="KW-0418">Kinase</keyword>
<comment type="function">
    <text evidence="5">Catalyzes the phosphorylation of the 3'-hydroxyl group of dephosphocoenzyme A to form coenzyme A.</text>
</comment>
<organism evidence="7 8">
    <name type="scientific">Brevundimonas abyssalis TAR-001</name>
    <dbReference type="NCBI Taxonomy" id="1391729"/>
    <lineage>
        <taxon>Bacteria</taxon>
        <taxon>Pseudomonadati</taxon>
        <taxon>Pseudomonadota</taxon>
        <taxon>Alphaproteobacteria</taxon>
        <taxon>Caulobacterales</taxon>
        <taxon>Caulobacteraceae</taxon>
        <taxon>Brevundimonas</taxon>
    </lineage>
</organism>
<dbReference type="GO" id="GO:0015937">
    <property type="term" value="P:coenzyme A biosynthetic process"/>
    <property type="evidence" value="ECO:0007669"/>
    <property type="project" value="UniProtKB-UniRule"/>
</dbReference>
<dbReference type="HAMAP" id="MF_00376">
    <property type="entry name" value="Dephospho_CoA_kinase"/>
    <property type="match status" value="1"/>
</dbReference>
<dbReference type="SUPFAM" id="SSF52540">
    <property type="entry name" value="P-loop containing nucleoside triphosphate hydrolases"/>
    <property type="match status" value="1"/>
</dbReference>
<evidence type="ECO:0000256" key="3">
    <source>
        <dbReference type="ARBA" id="ARBA00022840"/>
    </source>
</evidence>
<protein>
    <recommendedName>
        <fullName evidence="5 6">Dephospho-CoA kinase</fullName>
        <ecNumber evidence="5 6">2.7.1.24</ecNumber>
    </recommendedName>
    <alternativeName>
        <fullName evidence="5">Dephosphocoenzyme A kinase</fullName>
    </alternativeName>
</protein>
<sequence>MGLTGSIGMGKSTTAALFAEEGALVWDADAAVHDLYAWGGAAVAAVEAAFPGVTGPEGIDRTKLAAALREDADGYARLEAIVHPLVREHRADLMAEARAAGARLLVLDIPLLMETGGDAEVDAVVVVTAPAEVQRERVLSRPGMTPERFAEILARQTPDADKRARADFIIESHKGLDHARDQVRAVVDTVLKPGWAGRRGIPKGAETPQ</sequence>
<keyword evidence="5" id="KW-0808">Transferase</keyword>
<evidence type="ECO:0000256" key="5">
    <source>
        <dbReference type="HAMAP-Rule" id="MF_00376"/>
    </source>
</evidence>